<dbReference type="HOGENOM" id="CLU_1497650_0_0_1"/>
<dbReference type="EMBL" id="AMQN01014827">
    <property type="status" value="NOT_ANNOTATED_CDS"/>
    <property type="molecule type" value="Genomic_DNA"/>
</dbReference>
<reference evidence="3" key="3">
    <citation type="submission" date="2015-06" db="UniProtKB">
        <authorList>
            <consortium name="EnsemblMetazoa"/>
        </authorList>
    </citation>
    <scope>IDENTIFICATION</scope>
</reference>
<dbReference type="EMBL" id="AMQN01014826">
    <property type="status" value="NOT_ANNOTATED_CDS"/>
    <property type="molecule type" value="Genomic_DNA"/>
</dbReference>
<sequence length="180" mass="20073">MTQSRYLSPHDTSSTLLSTHVQYLPGILCDCEPMLAEEASSETQLNPTIIPICPGIEDGSLLWQIVIHFSFAHITTLAIGSLELTVVLEPPGCLLCNALTSHLHCDLSFLVFQIKVWRIRLILTSVLVHCGPDLSGLDLCPESSRWTCRCPQHIQPRKEKDLEEDASFHRPAPVMSEDED</sequence>
<accession>R7TEH3</accession>
<keyword evidence="4" id="KW-1185">Reference proteome</keyword>
<gene>
    <name evidence="2" type="ORF">CAPTEDRAFT_203615</name>
</gene>
<evidence type="ECO:0000313" key="4">
    <source>
        <dbReference type="Proteomes" id="UP000014760"/>
    </source>
</evidence>
<dbReference type="EnsemblMetazoa" id="CapteT203615">
    <property type="protein sequence ID" value="CapteP203615"/>
    <property type="gene ID" value="CapteG203615"/>
</dbReference>
<organism evidence="2">
    <name type="scientific">Capitella teleta</name>
    <name type="common">Polychaete worm</name>
    <dbReference type="NCBI Taxonomy" id="283909"/>
    <lineage>
        <taxon>Eukaryota</taxon>
        <taxon>Metazoa</taxon>
        <taxon>Spiralia</taxon>
        <taxon>Lophotrochozoa</taxon>
        <taxon>Annelida</taxon>
        <taxon>Polychaeta</taxon>
        <taxon>Sedentaria</taxon>
        <taxon>Scolecida</taxon>
        <taxon>Capitellidae</taxon>
        <taxon>Capitella</taxon>
    </lineage>
</organism>
<reference evidence="4" key="1">
    <citation type="submission" date="2012-12" db="EMBL/GenBank/DDBJ databases">
        <authorList>
            <person name="Hellsten U."/>
            <person name="Grimwood J."/>
            <person name="Chapman J.A."/>
            <person name="Shapiro H."/>
            <person name="Aerts A."/>
            <person name="Otillar R.P."/>
            <person name="Terry A.Y."/>
            <person name="Boore J.L."/>
            <person name="Simakov O."/>
            <person name="Marletaz F."/>
            <person name="Cho S.-J."/>
            <person name="Edsinger-Gonzales E."/>
            <person name="Havlak P."/>
            <person name="Kuo D.-H."/>
            <person name="Larsson T."/>
            <person name="Lv J."/>
            <person name="Arendt D."/>
            <person name="Savage R."/>
            <person name="Osoegawa K."/>
            <person name="de Jong P."/>
            <person name="Lindberg D.R."/>
            <person name="Seaver E.C."/>
            <person name="Weisblat D.A."/>
            <person name="Putnam N.H."/>
            <person name="Grigoriev I.V."/>
            <person name="Rokhsar D.S."/>
        </authorList>
    </citation>
    <scope>NUCLEOTIDE SEQUENCE</scope>
    <source>
        <strain evidence="4">I ESC-2004</strain>
    </source>
</reference>
<name>R7TEH3_CAPTE</name>
<dbReference type="EMBL" id="KB311334">
    <property type="protein sequence ID" value="ELT89466.1"/>
    <property type="molecule type" value="Genomic_DNA"/>
</dbReference>
<evidence type="ECO:0000313" key="3">
    <source>
        <dbReference type="EnsemblMetazoa" id="CapteP203615"/>
    </source>
</evidence>
<reference evidence="2 4" key="2">
    <citation type="journal article" date="2013" name="Nature">
        <title>Insights into bilaterian evolution from three spiralian genomes.</title>
        <authorList>
            <person name="Simakov O."/>
            <person name="Marletaz F."/>
            <person name="Cho S.J."/>
            <person name="Edsinger-Gonzales E."/>
            <person name="Havlak P."/>
            <person name="Hellsten U."/>
            <person name="Kuo D.H."/>
            <person name="Larsson T."/>
            <person name="Lv J."/>
            <person name="Arendt D."/>
            <person name="Savage R."/>
            <person name="Osoegawa K."/>
            <person name="de Jong P."/>
            <person name="Grimwood J."/>
            <person name="Chapman J.A."/>
            <person name="Shapiro H."/>
            <person name="Aerts A."/>
            <person name="Otillar R.P."/>
            <person name="Terry A.Y."/>
            <person name="Boore J.L."/>
            <person name="Grigoriev I.V."/>
            <person name="Lindberg D.R."/>
            <person name="Seaver E.C."/>
            <person name="Weisblat D.A."/>
            <person name="Putnam N.H."/>
            <person name="Rokhsar D.S."/>
        </authorList>
    </citation>
    <scope>NUCLEOTIDE SEQUENCE</scope>
    <source>
        <strain evidence="2 4">I ESC-2004</strain>
    </source>
</reference>
<evidence type="ECO:0000313" key="2">
    <source>
        <dbReference type="EMBL" id="ELT89466.1"/>
    </source>
</evidence>
<protein>
    <submittedName>
        <fullName evidence="2 3">Uncharacterized protein</fullName>
    </submittedName>
</protein>
<dbReference type="Proteomes" id="UP000014760">
    <property type="component" value="Unassembled WGS sequence"/>
</dbReference>
<proteinExistence type="predicted"/>
<dbReference type="AlphaFoldDB" id="R7TEH3"/>
<feature type="region of interest" description="Disordered" evidence="1">
    <location>
        <begin position="157"/>
        <end position="180"/>
    </location>
</feature>
<evidence type="ECO:0000256" key="1">
    <source>
        <dbReference type="SAM" id="MobiDB-lite"/>
    </source>
</evidence>